<evidence type="ECO:0000313" key="8">
    <source>
        <dbReference type="EMBL" id="NYT35564.1"/>
    </source>
</evidence>
<dbReference type="AlphaFoldDB" id="A0A853F4X4"/>
<name>A0A853F4X4_9BURK</name>
<feature type="transmembrane region" description="Helical" evidence="6">
    <location>
        <begin position="88"/>
        <end position="112"/>
    </location>
</feature>
<dbReference type="PANTHER" id="PTHR42920:SF5">
    <property type="entry name" value="EAMA DOMAIN-CONTAINING PROTEIN"/>
    <property type="match status" value="1"/>
</dbReference>
<keyword evidence="2" id="KW-1003">Cell membrane</keyword>
<dbReference type="InterPro" id="IPR037185">
    <property type="entry name" value="EmrE-like"/>
</dbReference>
<feature type="transmembrane region" description="Helical" evidence="6">
    <location>
        <begin position="47"/>
        <end position="68"/>
    </location>
</feature>
<dbReference type="SUPFAM" id="SSF103481">
    <property type="entry name" value="Multidrug resistance efflux transporter EmrE"/>
    <property type="match status" value="2"/>
</dbReference>
<feature type="transmembrane region" description="Helical" evidence="6">
    <location>
        <begin position="144"/>
        <end position="163"/>
    </location>
</feature>
<evidence type="ECO:0000256" key="5">
    <source>
        <dbReference type="ARBA" id="ARBA00023136"/>
    </source>
</evidence>
<evidence type="ECO:0000256" key="6">
    <source>
        <dbReference type="SAM" id="Phobius"/>
    </source>
</evidence>
<dbReference type="PANTHER" id="PTHR42920">
    <property type="entry name" value="OS03G0707200 PROTEIN-RELATED"/>
    <property type="match status" value="1"/>
</dbReference>
<organism evidence="8 9">
    <name type="scientific">Allopusillimonas soli</name>
    <dbReference type="NCBI Taxonomy" id="659016"/>
    <lineage>
        <taxon>Bacteria</taxon>
        <taxon>Pseudomonadati</taxon>
        <taxon>Pseudomonadota</taxon>
        <taxon>Betaproteobacteria</taxon>
        <taxon>Burkholderiales</taxon>
        <taxon>Alcaligenaceae</taxon>
        <taxon>Allopusillimonas</taxon>
    </lineage>
</organism>
<dbReference type="RefSeq" id="WP_129967433.1">
    <property type="nucleotide sequence ID" value="NZ_JACCEW010000001.1"/>
</dbReference>
<feature type="transmembrane region" description="Helical" evidence="6">
    <location>
        <begin position="20"/>
        <end position="41"/>
    </location>
</feature>
<accession>A0A853F4X4</accession>
<gene>
    <name evidence="8" type="ORF">H0A68_01655</name>
</gene>
<dbReference type="Proteomes" id="UP000580517">
    <property type="component" value="Unassembled WGS sequence"/>
</dbReference>
<evidence type="ECO:0000256" key="1">
    <source>
        <dbReference type="ARBA" id="ARBA00004651"/>
    </source>
</evidence>
<feature type="transmembrane region" description="Helical" evidence="6">
    <location>
        <begin position="233"/>
        <end position="256"/>
    </location>
</feature>
<sequence>MSTQTVQNSPAAGNEFWTGFVLAALGAVLFSAKAIVVKFTYRYGVDAVTIIGFRMLLSLPFFAAIAWFQARRARRGRLPRLTLKESLLLWLLGFIGYYLASLLDFMGLQYISAGLERLILFLSPTFVLLLSAVFLKKRISGGQWLALGLSYLGVVFVFLQDLSFSGANVALGAAFVVASAISYSFYLIGSGEIIRHIGATRLVAYAMSISAIFSLIHFLALHGLQGLVQPVGVYGLSLIHAVVNTVIPTFMIMWAVARVGAPLTSQLGLLGPVSVLFLAAWLLGEPITGLQLLGTAFTLAGAVVLGRRKPSA</sequence>
<comment type="subcellular location">
    <subcellularLocation>
        <location evidence="1">Cell membrane</location>
        <topology evidence="1">Multi-pass membrane protein</topology>
    </subcellularLocation>
</comment>
<feature type="transmembrane region" description="Helical" evidence="6">
    <location>
        <begin position="202"/>
        <end position="221"/>
    </location>
</feature>
<keyword evidence="5 6" id="KW-0472">Membrane</keyword>
<keyword evidence="4 6" id="KW-1133">Transmembrane helix</keyword>
<feature type="transmembrane region" description="Helical" evidence="6">
    <location>
        <begin position="289"/>
        <end position="306"/>
    </location>
</feature>
<dbReference type="InterPro" id="IPR051258">
    <property type="entry name" value="Diverse_Substrate_Transporter"/>
</dbReference>
<protein>
    <submittedName>
        <fullName evidence="8">DMT family transporter</fullName>
    </submittedName>
</protein>
<evidence type="ECO:0000259" key="7">
    <source>
        <dbReference type="Pfam" id="PF00892"/>
    </source>
</evidence>
<dbReference type="Pfam" id="PF00892">
    <property type="entry name" value="EamA"/>
    <property type="match status" value="2"/>
</dbReference>
<evidence type="ECO:0000313" key="9">
    <source>
        <dbReference type="Proteomes" id="UP000580517"/>
    </source>
</evidence>
<feature type="transmembrane region" description="Helical" evidence="6">
    <location>
        <begin position="118"/>
        <end position="135"/>
    </location>
</feature>
<dbReference type="EMBL" id="JACCEW010000001">
    <property type="protein sequence ID" value="NYT35564.1"/>
    <property type="molecule type" value="Genomic_DNA"/>
</dbReference>
<keyword evidence="9" id="KW-1185">Reference proteome</keyword>
<feature type="domain" description="EamA" evidence="7">
    <location>
        <begin position="18"/>
        <end position="158"/>
    </location>
</feature>
<reference evidence="8 9" key="1">
    <citation type="submission" date="2020-07" db="EMBL/GenBank/DDBJ databases">
        <title>Taxonomic revisions and descriptions of new bacterial species based on genomic comparisons in the high-G+C-content subgroup of the family Alcaligenaceae.</title>
        <authorList>
            <person name="Szabo A."/>
            <person name="Felfoldi T."/>
        </authorList>
    </citation>
    <scope>NUCLEOTIDE SEQUENCE [LARGE SCALE GENOMIC DNA]</scope>
    <source>
        <strain evidence="8 9">DSM 25264</strain>
    </source>
</reference>
<dbReference type="OrthoDB" id="9813617at2"/>
<evidence type="ECO:0000256" key="2">
    <source>
        <dbReference type="ARBA" id="ARBA00022475"/>
    </source>
</evidence>
<dbReference type="InterPro" id="IPR000620">
    <property type="entry name" value="EamA_dom"/>
</dbReference>
<proteinExistence type="predicted"/>
<feature type="domain" description="EamA" evidence="7">
    <location>
        <begin position="171"/>
        <end position="305"/>
    </location>
</feature>
<feature type="transmembrane region" description="Helical" evidence="6">
    <location>
        <begin position="169"/>
        <end position="190"/>
    </location>
</feature>
<evidence type="ECO:0000256" key="4">
    <source>
        <dbReference type="ARBA" id="ARBA00022989"/>
    </source>
</evidence>
<comment type="caution">
    <text evidence="8">The sequence shown here is derived from an EMBL/GenBank/DDBJ whole genome shotgun (WGS) entry which is preliminary data.</text>
</comment>
<feature type="transmembrane region" description="Helical" evidence="6">
    <location>
        <begin position="263"/>
        <end position="283"/>
    </location>
</feature>
<keyword evidence="3 6" id="KW-0812">Transmembrane</keyword>
<evidence type="ECO:0000256" key="3">
    <source>
        <dbReference type="ARBA" id="ARBA00022692"/>
    </source>
</evidence>
<dbReference type="GO" id="GO:0005886">
    <property type="term" value="C:plasma membrane"/>
    <property type="evidence" value="ECO:0007669"/>
    <property type="project" value="UniProtKB-SubCell"/>
</dbReference>